<feature type="region of interest" description="Disordered" evidence="3">
    <location>
        <begin position="546"/>
        <end position="565"/>
    </location>
</feature>
<dbReference type="Proteomes" id="UP001595803">
    <property type="component" value="Unassembled WGS sequence"/>
</dbReference>
<feature type="chain" id="PRO_5046634387" evidence="4">
    <location>
        <begin position="25"/>
        <end position="837"/>
    </location>
</feature>
<dbReference type="InterPro" id="IPR052387">
    <property type="entry name" value="Fibrocystin"/>
</dbReference>
<reference evidence="7" key="1">
    <citation type="journal article" date="2019" name="Int. J. Syst. Evol. Microbiol.">
        <title>The Global Catalogue of Microorganisms (GCM) 10K type strain sequencing project: providing services to taxonomists for standard genome sequencing and annotation.</title>
        <authorList>
            <consortium name="The Broad Institute Genomics Platform"/>
            <consortium name="The Broad Institute Genome Sequencing Center for Infectious Disease"/>
            <person name="Wu L."/>
            <person name="Ma J."/>
        </authorList>
    </citation>
    <scope>NUCLEOTIDE SEQUENCE [LARGE SCALE GENOMIC DNA]</scope>
    <source>
        <strain evidence="7">CCTCC AB 2017081</strain>
    </source>
</reference>
<dbReference type="InterPro" id="IPR019316">
    <property type="entry name" value="G8_domain"/>
</dbReference>
<dbReference type="PANTHER" id="PTHR46769">
    <property type="entry name" value="POLYCYSTIC KIDNEY AND HEPATIC DISEASE 1 (AUTOSOMAL RECESSIVE)-LIKE 1"/>
    <property type="match status" value="1"/>
</dbReference>
<proteinExistence type="predicted"/>
<dbReference type="EMBL" id="JBHRZG010000006">
    <property type="protein sequence ID" value="MFC3832430.1"/>
    <property type="molecule type" value="Genomic_DNA"/>
</dbReference>
<evidence type="ECO:0000256" key="3">
    <source>
        <dbReference type="SAM" id="MobiDB-lite"/>
    </source>
</evidence>
<feature type="signal peptide" evidence="4">
    <location>
        <begin position="1"/>
        <end position="24"/>
    </location>
</feature>
<feature type="region of interest" description="Disordered" evidence="3">
    <location>
        <begin position="26"/>
        <end position="45"/>
    </location>
</feature>
<evidence type="ECO:0000313" key="6">
    <source>
        <dbReference type="EMBL" id="MFC3832430.1"/>
    </source>
</evidence>
<dbReference type="SMART" id="SM01225">
    <property type="entry name" value="G8"/>
    <property type="match status" value="1"/>
</dbReference>
<dbReference type="PANTHER" id="PTHR46769:SF2">
    <property type="entry name" value="FIBROCYSTIN-L ISOFORM 2 PRECURSOR-RELATED"/>
    <property type="match status" value="1"/>
</dbReference>
<evidence type="ECO:0000313" key="7">
    <source>
        <dbReference type="Proteomes" id="UP001595803"/>
    </source>
</evidence>
<dbReference type="Gene3D" id="2.160.20.10">
    <property type="entry name" value="Single-stranded right-handed beta-helix, Pectin lyase-like"/>
    <property type="match status" value="1"/>
</dbReference>
<evidence type="ECO:0000259" key="5">
    <source>
        <dbReference type="PROSITE" id="PS51484"/>
    </source>
</evidence>
<sequence length="837" mass="87963">MRASRLTLALTVCTLLLSCGGTSAGTGTPTGTPPAATPPAATPPTATLPTANWSDPVTWGGPPPAAGANVTLPAGKRVILDVSPPALAGLTIPADSALEFAHKDLTLTSEWVMVHGELRVGREDAPFTHQADIVLTDATPGEDVMGMGDRVLGVMDGTLELHGQKRLAWTRLATTATAGTSTLTLEEAPDWAPGSALTLASTDFDPGQTEQVVVQRVSGTQVTLAVPLKYTHWAQTTTLGGRTLVERAEVGLLSRNIRIAASEDAAQSQLGAHVMVMGTATARIEGTEFTRVGQVNTLRRYPVHFHRLGSAPGSYFRGNAIHQAFNRCLVVHGTSGLRVQDNVTYDSVGHCVFLEDGDETGTQLTGNLVTLVQRPDKDRGQTPLLDSDRDPAGYWITHPANTVTGNVAAGVEGTGFWLAFPEHPTGLAAGRTDLWNRRTPLGDFSGNVAHSGHRGLNVDHGPRADGSHTEVTYYMPRVNPSDPKSAPAPATFAAFTAYKQRDHGIWLRGEYLTVAGAALADNGVGATFASDQTTLTGSLLVGETANVGRPPSWEKTGAGGRSLPRPWEPDFPIRGFQFYDGHVSITDTALSGFHPNSVRQASGLGYLTKNAFALEPTNAARGVTWLDDSLRVYLPPAQADRDGDKAATFLDTDGSVTGTAGQTVTGSALVRDAPDCAARPAWGASVCGGTYARLWLNDVTGGKVAPVAVTNARGASVALTGTPDAFTYFSTSVRVGGAYALSPSAASTHLRVGVGDRQPGETLTLTIPLSAVGPAPALYRDWWIDERNRLKQVALSAMAATTGDSYALDSGALHLKLVVQEKRDFAVVDICAAALCR</sequence>
<feature type="compositionally biased region" description="Pro residues" evidence="3">
    <location>
        <begin position="31"/>
        <end position="42"/>
    </location>
</feature>
<keyword evidence="7" id="KW-1185">Reference proteome</keyword>
<name>A0ABV7Z600_9DEIO</name>
<evidence type="ECO:0000256" key="2">
    <source>
        <dbReference type="ARBA" id="ARBA00023180"/>
    </source>
</evidence>
<organism evidence="6 7">
    <name type="scientific">Deinococcus rufus</name>
    <dbReference type="NCBI Taxonomy" id="2136097"/>
    <lineage>
        <taxon>Bacteria</taxon>
        <taxon>Thermotogati</taxon>
        <taxon>Deinococcota</taxon>
        <taxon>Deinococci</taxon>
        <taxon>Deinococcales</taxon>
        <taxon>Deinococcaceae</taxon>
        <taxon>Deinococcus</taxon>
    </lineage>
</organism>
<accession>A0ABV7Z600</accession>
<dbReference type="RefSeq" id="WP_322474178.1">
    <property type="nucleotide sequence ID" value="NZ_JBHRZG010000006.1"/>
</dbReference>
<gene>
    <name evidence="6" type="ORF">ACFOSB_06125</name>
</gene>
<dbReference type="PROSITE" id="PS51484">
    <property type="entry name" value="G8"/>
    <property type="match status" value="1"/>
</dbReference>
<evidence type="ECO:0000256" key="4">
    <source>
        <dbReference type="SAM" id="SignalP"/>
    </source>
</evidence>
<keyword evidence="1 4" id="KW-0732">Signal</keyword>
<dbReference type="InterPro" id="IPR055401">
    <property type="entry name" value="CEMIP_beta-hel_dom"/>
</dbReference>
<dbReference type="Pfam" id="PF10162">
    <property type="entry name" value="G8"/>
    <property type="match status" value="1"/>
</dbReference>
<protein>
    <submittedName>
        <fullName evidence="6">G8 domain-containing protein</fullName>
    </submittedName>
</protein>
<dbReference type="PROSITE" id="PS51257">
    <property type="entry name" value="PROKAR_LIPOPROTEIN"/>
    <property type="match status" value="1"/>
</dbReference>
<dbReference type="Pfam" id="PF24606">
    <property type="entry name" value="CEMIP_beta-hel"/>
    <property type="match status" value="1"/>
</dbReference>
<feature type="domain" description="G8" evidence="5">
    <location>
        <begin position="57"/>
        <end position="174"/>
    </location>
</feature>
<evidence type="ECO:0000256" key="1">
    <source>
        <dbReference type="ARBA" id="ARBA00022729"/>
    </source>
</evidence>
<comment type="caution">
    <text evidence="6">The sequence shown here is derived from an EMBL/GenBank/DDBJ whole genome shotgun (WGS) entry which is preliminary data.</text>
</comment>
<dbReference type="InterPro" id="IPR012334">
    <property type="entry name" value="Pectin_lyas_fold"/>
</dbReference>
<keyword evidence="2" id="KW-0325">Glycoprotein</keyword>